<dbReference type="GO" id="GO:0004479">
    <property type="term" value="F:methionyl-tRNA formyltransferase activity"/>
    <property type="evidence" value="ECO:0007669"/>
    <property type="project" value="TreeGrafter"/>
</dbReference>
<dbReference type="Proteomes" id="UP000431922">
    <property type="component" value="Unassembled WGS sequence"/>
</dbReference>
<dbReference type="EMBL" id="WTYL01000002">
    <property type="protein sequence ID" value="MXP44339.1"/>
    <property type="molecule type" value="Genomic_DNA"/>
</dbReference>
<evidence type="ECO:0000313" key="4">
    <source>
        <dbReference type="Proteomes" id="UP000431922"/>
    </source>
</evidence>
<dbReference type="OrthoDB" id="5355061at2"/>
<protein>
    <submittedName>
        <fullName evidence="3">Methionyl-tRNA formyltransferase</fullName>
    </submittedName>
</protein>
<dbReference type="Pfam" id="PF02911">
    <property type="entry name" value="Formyl_trans_C"/>
    <property type="match status" value="1"/>
</dbReference>
<dbReference type="AlphaFoldDB" id="A0A845B9S2"/>
<dbReference type="SUPFAM" id="SSF53328">
    <property type="entry name" value="Formyltransferase"/>
    <property type="match status" value="1"/>
</dbReference>
<dbReference type="InterPro" id="IPR036477">
    <property type="entry name" value="Formyl_transf_N_sf"/>
</dbReference>
<dbReference type="Pfam" id="PF00551">
    <property type="entry name" value="Formyl_trans_N"/>
    <property type="match status" value="1"/>
</dbReference>
<dbReference type="PANTHER" id="PTHR11138:SF5">
    <property type="entry name" value="METHIONYL-TRNA FORMYLTRANSFERASE, MITOCHONDRIAL"/>
    <property type="match status" value="1"/>
</dbReference>
<name>A0A845B9S2_9SPHN</name>
<feature type="domain" description="Formyl transferase N-terminal" evidence="1">
    <location>
        <begin position="26"/>
        <end position="170"/>
    </location>
</feature>
<evidence type="ECO:0000259" key="1">
    <source>
        <dbReference type="Pfam" id="PF00551"/>
    </source>
</evidence>
<dbReference type="PANTHER" id="PTHR11138">
    <property type="entry name" value="METHIONYL-TRNA FORMYLTRANSFERASE"/>
    <property type="match status" value="1"/>
</dbReference>
<evidence type="ECO:0000259" key="2">
    <source>
        <dbReference type="Pfam" id="PF02911"/>
    </source>
</evidence>
<dbReference type="GO" id="GO:0005829">
    <property type="term" value="C:cytosol"/>
    <property type="evidence" value="ECO:0007669"/>
    <property type="project" value="TreeGrafter"/>
</dbReference>
<dbReference type="SUPFAM" id="SSF50486">
    <property type="entry name" value="FMT C-terminal domain-like"/>
    <property type="match status" value="1"/>
</dbReference>
<keyword evidence="4" id="KW-1185">Reference proteome</keyword>
<comment type="caution">
    <text evidence="3">The sequence shown here is derived from an EMBL/GenBank/DDBJ whole genome shotgun (WGS) entry which is preliminary data.</text>
</comment>
<dbReference type="InterPro" id="IPR005793">
    <property type="entry name" value="Formyl_trans_C"/>
</dbReference>
<dbReference type="CDD" id="cd08702">
    <property type="entry name" value="Arna_FMT_C"/>
    <property type="match status" value="1"/>
</dbReference>
<dbReference type="RefSeq" id="WP_160755945.1">
    <property type="nucleotide sequence ID" value="NZ_WTYL01000002.1"/>
</dbReference>
<gene>
    <name evidence="3" type="ORF">GRI65_07710</name>
</gene>
<evidence type="ECO:0000313" key="3">
    <source>
        <dbReference type="EMBL" id="MXP44339.1"/>
    </source>
</evidence>
<reference evidence="3 4" key="1">
    <citation type="submission" date="2019-12" db="EMBL/GenBank/DDBJ databases">
        <title>Genomic-based taxomic classification of the family Erythrobacteraceae.</title>
        <authorList>
            <person name="Xu L."/>
        </authorList>
    </citation>
    <scope>NUCLEOTIDE SEQUENCE [LARGE SCALE GENOMIC DNA]</scope>
    <source>
        <strain evidence="3 4">KCTC 42453</strain>
    </source>
</reference>
<organism evidence="3 4">
    <name type="scientific">Allopontixanthobacter sediminis</name>
    <dbReference type="NCBI Taxonomy" id="1689985"/>
    <lineage>
        <taxon>Bacteria</taxon>
        <taxon>Pseudomonadati</taxon>
        <taxon>Pseudomonadota</taxon>
        <taxon>Alphaproteobacteria</taxon>
        <taxon>Sphingomonadales</taxon>
        <taxon>Erythrobacteraceae</taxon>
        <taxon>Allopontixanthobacter</taxon>
    </lineage>
</organism>
<feature type="domain" description="Formyl transferase C-terminal" evidence="2">
    <location>
        <begin position="205"/>
        <end position="299"/>
    </location>
</feature>
<accession>A0A845B9S2</accession>
<dbReference type="InterPro" id="IPR002376">
    <property type="entry name" value="Formyl_transf_N"/>
</dbReference>
<keyword evidence="3" id="KW-0808">Transferase</keyword>
<dbReference type="InterPro" id="IPR011034">
    <property type="entry name" value="Formyl_transferase-like_C_sf"/>
</dbReference>
<proteinExistence type="predicted"/>
<sequence>MKCILVGAVGSTELALETIARSPEWSVELVVTLPLDAAGRHSDFVDIEPLARRAGADVLRTTNINDAESLARISQTEATFVFVIGWSQLCGEAFMALKPGSIIGYHPAPLPRLRGRAPLAWTILLEEPITAGTLFWLGSGADDGDLIDQQFFHVARDETARTLYNRHQAALEVLLHRTLAVLASGDRPRIRQDERYATWAAKRIPDDGLIDWRDPAEAIDRLVRAVGRPYPGAFTWAGEEKLTIWRSRLAAGDDQYHAGPGQVIWRDDQAFAVKTGSGVLQIDEWECASGRMPRMHSWLGCAPR</sequence>
<dbReference type="Gene3D" id="3.40.50.12230">
    <property type="match status" value="1"/>
</dbReference>